<evidence type="ECO:0000256" key="4">
    <source>
        <dbReference type="ARBA" id="ARBA00022490"/>
    </source>
</evidence>
<dbReference type="AlphaFoldDB" id="A0AAW7ZA11"/>
<feature type="binding site" evidence="9">
    <location>
        <position position="22"/>
    </location>
    <ligand>
        <name>3-phosphoshikimate</name>
        <dbReference type="ChEBI" id="CHEBI:145989"/>
    </ligand>
</feature>
<evidence type="ECO:0000259" key="10">
    <source>
        <dbReference type="Pfam" id="PF00275"/>
    </source>
</evidence>
<comment type="similarity">
    <text evidence="3 9">Belongs to the EPSP synthase family.</text>
</comment>
<comment type="subcellular location">
    <subcellularLocation>
        <location evidence="9">Cytoplasm</location>
    </subcellularLocation>
</comment>
<comment type="function">
    <text evidence="1 9">Catalyzes the transfer of the enolpyruvyl moiety of phosphoenolpyruvate (PEP) to the 5-hydroxyl of shikimate-3-phosphate (S3P) to produce enolpyruvyl shikimate-3-phosphate and inorganic phosphate.</text>
</comment>
<dbReference type="PROSITE" id="PS00885">
    <property type="entry name" value="EPSP_SYNTHASE_2"/>
    <property type="match status" value="1"/>
</dbReference>
<dbReference type="InterPro" id="IPR036968">
    <property type="entry name" value="Enolpyruvate_Tfrase_sf"/>
</dbReference>
<dbReference type="FunFam" id="3.65.10.10:FF:000006">
    <property type="entry name" value="3-phosphoshikimate 1-carboxyvinyltransferase"/>
    <property type="match status" value="1"/>
</dbReference>
<dbReference type="Gene3D" id="3.65.10.10">
    <property type="entry name" value="Enolpyruvate transferase domain"/>
    <property type="match status" value="2"/>
</dbReference>
<proteinExistence type="inferred from homology"/>
<evidence type="ECO:0000256" key="8">
    <source>
        <dbReference type="ARBA" id="ARBA00044633"/>
    </source>
</evidence>
<dbReference type="SUPFAM" id="SSF55205">
    <property type="entry name" value="EPT/RTPC-like"/>
    <property type="match status" value="1"/>
</dbReference>
<dbReference type="GO" id="GO:0005737">
    <property type="term" value="C:cytoplasm"/>
    <property type="evidence" value="ECO:0007669"/>
    <property type="project" value="UniProtKB-SubCell"/>
</dbReference>
<comment type="caution">
    <text evidence="9">Lacks conserved residue(s) required for the propagation of feature annotation.</text>
</comment>
<keyword evidence="5 9" id="KW-0028">Amino-acid biosynthesis</keyword>
<feature type="binding site" evidence="9">
    <location>
        <position position="21"/>
    </location>
    <ligand>
        <name>3-phosphoshikimate</name>
        <dbReference type="ChEBI" id="CHEBI:145989"/>
    </ligand>
</feature>
<feature type="binding site" evidence="9">
    <location>
        <position position="21"/>
    </location>
    <ligand>
        <name>phosphoenolpyruvate</name>
        <dbReference type="ChEBI" id="CHEBI:58702"/>
    </ligand>
</feature>
<keyword evidence="7 9" id="KW-0057">Aromatic amino acid biosynthesis</keyword>
<reference evidence="11" key="2">
    <citation type="submission" date="2023-03" db="EMBL/GenBank/DDBJ databases">
        <authorList>
            <person name="Zhang Z."/>
        </authorList>
    </citation>
    <scope>NUCLEOTIDE SEQUENCE</scope>
    <source>
        <strain evidence="11">DSA</strain>
    </source>
</reference>
<comment type="caution">
    <text evidence="11">The sequence shown here is derived from an EMBL/GenBank/DDBJ whole genome shotgun (WGS) entry which is preliminary data.</text>
</comment>
<keyword evidence="4 9" id="KW-0963">Cytoplasm</keyword>
<evidence type="ECO:0000256" key="9">
    <source>
        <dbReference type="HAMAP-Rule" id="MF_00210"/>
    </source>
</evidence>
<dbReference type="PIRSF" id="PIRSF000505">
    <property type="entry name" value="EPSPS"/>
    <property type="match status" value="1"/>
</dbReference>
<accession>A0AAW7ZA11</accession>
<dbReference type="HAMAP" id="MF_00210">
    <property type="entry name" value="EPSP_synth"/>
    <property type="match status" value="1"/>
</dbReference>
<dbReference type="GO" id="GO:0009073">
    <property type="term" value="P:aromatic amino acid family biosynthetic process"/>
    <property type="evidence" value="ECO:0007669"/>
    <property type="project" value="UniProtKB-KW"/>
</dbReference>
<gene>
    <name evidence="9 11" type="primary">aroA</name>
    <name evidence="11" type="ORF">P6N53_04520</name>
</gene>
<dbReference type="RefSeq" id="WP_304541521.1">
    <property type="nucleotide sequence ID" value="NZ_JARPTC010000005.1"/>
</dbReference>
<sequence length="429" mass="44856">MELIINPVKKLRGEISVPGDKSISHRAVMLGALAQGTTEVENFLMGEDCLATVGCFKAMGVKIAGLDGEKLTIEGVGLEGLKESADILDAGNSGTTTRLLLGILAGQPFSSILTGDDSLKGRPMARVTKPLTEMGAKFIGRDNNNLLPLAVRGGKLKAIEFYSQVASAQVKSAVLLAGLFAEGETSVTEPTVSRDHTERMLKALGAEVVREGTTVKLKGRPELKGRKIQVPGDISSAAFLIVAAAILPGSDIIIKGVGINPTRDGILDVMNNMGARVEIQNFREQNGEPVADVRVQGGSLQGTEISGSLIPRLIDEIPVLAVAAACAKGTTIIKDAAELKVKESNRIAVVARELGKFGVKIEERSDGMIIEGGNSLKGCRCQSFGDHRIAMAAAVAGLVAEGQTIVEGAEAIPVSYPGFADALKLLGVE</sequence>
<evidence type="ECO:0000256" key="5">
    <source>
        <dbReference type="ARBA" id="ARBA00022605"/>
    </source>
</evidence>
<dbReference type="PANTHER" id="PTHR21090:SF5">
    <property type="entry name" value="PENTAFUNCTIONAL AROM POLYPEPTIDE"/>
    <property type="match status" value="1"/>
</dbReference>
<feature type="binding site" evidence="9">
    <location>
        <position position="169"/>
    </location>
    <ligand>
        <name>phosphoenolpyruvate</name>
        <dbReference type="ChEBI" id="CHEBI:58702"/>
    </ligand>
</feature>
<dbReference type="PROSITE" id="PS00104">
    <property type="entry name" value="EPSP_SYNTHASE_1"/>
    <property type="match status" value="1"/>
</dbReference>
<reference evidence="11" key="1">
    <citation type="journal article" date="2023" name="J. Hazard. Mater.">
        <title>Anaerobic biodegradation of pyrene and benzo[a]pyrene by a new sulfate-reducing Desulforamulus aquiferis strain DSA.</title>
        <authorList>
            <person name="Zhang Z."/>
            <person name="Sun J."/>
            <person name="Gong X."/>
            <person name="Wang C."/>
            <person name="Wang H."/>
        </authorList>
    </citation>
    <scope>NUCLEOTIDE SEQUENCE</scope>
    <source>
        <strain evidence="11">DSA</strain>
    </source>
</reference>
<dbReference type="GO" id="GO:0003866">
    <property type="term" value="F:3-phosphoshikimate 1-carboxyvinyltransferase activity"/>
    <property type="evidence" value="ECO:0007669"/>
    <property type="project" value="UniProtKB-UniRule"/>
</dbReference>
<feature type="domain" description="Enolpyruvate transferase" evidence="10">
    <location>
        <begin position="6"/>
        <end position="423"/>
    </location>
</feature>
<evidence type="ECO:0000256" key="1">
    <source>
        <dbReference type="ARBA" id="ARBA00002174"/>
    </source>
</evidence>
<dbReference type="PANTHER" id="PTHR21090">
    <property type="entry name" value="AROM/DEHYDROQUINATE SYNTHASE"/>
    <property type="match status" value="1"/>
</dbReference>
<keyword evidence="12" id="KW-1185">Reference proteome</keyword>
<name>A0AAW7ZA11_9FIRM</name>
<feature type="binding site" evidence="9">
    <location>
        <position position="315"/>
    </location>
    <ligand>
        <name>3-phosphoshikimate</name>
        <dbReference type="ChEBI" id="CHEBI:145989"/>
    </ligand>
</feature>
<feature type="active site" description="Proton acceptor" evidence="9">
    <location>
        <position position="315"/>
    </location>
</feature>
<evidence type="ECO:0000256" key="3">
    <source>
        <dbReference type="ARBA" id="ARBA00009948"/>
    </source>
</evidence>
<dbReference type="Proteomes" id="UP001172911">
    <property type="component" value="Unassembled WGS sequence"/>
</dbReference>
<dbReference type="GO" id="GO:0008652">
    <property type="term" value="P:amino acid biosynthetic process"/>
    <property type="evidence" value="ECO:0007669"/>
    <property type="project" value="UniProtKB-KW"/>
</dbReference>
<feature type="binding site" evidence="9">
    <location>
        <position position="122"/>
    </location>
    <ligand>
        <name>phosphoenolpyruvate</name>
        <dbReference type="ChEBI" id="CHEBI:58702"/>
    </ligand>
</feature>
<dbReference type="InterPro" id="IPR013792">
    <property type="entry name" value="RNA3'P_cycl/enolpyr_Trfase_a/b"/>
</dbReference>
<feature type="binding site" evidence="9">
    <location>
        <position position="388"/>
    </location>
    <ligand>
        <name>phosphoenolpyruvate</name>
        <dbReference type="ChEBI" id="CHEBI:58702"/>
    </ligand>
</feature>
<evidence type="ECO:0000256" key="7">
    <source>
        <dbReference type="ARBA" id="ARBA00023141"/>
    </source>
</evidence>
<feature type="binding site" evidence="9">
    <location>
        <position position="26"/>
    </location>
    <ligand>
        <name>3-phosphoshikimate</name>
        <dbReference type="ChEBI" id="CHEBI:145989"/>
    </ligand>
</feature>
<dbReference type="EC" id="2.5.1.19" evidence="9"/>
<dbReference type="InterPro" id="IPR001986">
    <property type="entry name" value="Enolpyruvate_Tfrase_dom"/>
</dbReference>
<comment type="catalytic activity">
    <reaction evidence="8">
        <text>3-phosphoshikimate + phosphoenolpyruvate = 5-O-(1-carboxyvinyl)-3-phosphoshikimate + phosphate</text>
        <dbReference type="Rhea" id="RHEA:21256"/>
        <dbReference type="ChEBI" id="CHEBI:43474"/>
        <dbReference type="ChEBI" id="CHEBI:57701"/>
        <dbReference type="ChEBI" id="CHEBI:58702"/>
        <dbReference type="ChEBI" id="CHEBI:145989"/>
        <dbReference type="EC" id="2.5.1.19"/>
    </reaction>
    <physiologicalReaction direction="left-to-right" evidence="8">
        <dbReference type="Rhea" id="RHEA:21257"/>
    </physiologicalReaction>
</comment>
<dbReference type="NCBIfam" id="TIGR01356">
    <property type="entry name" value="aroA"/>
    <property type="match status" value="1"/>
</dbReference>
<dbReference type="GO" id="GO:0009423">
    <property type="term" value="P:chorismate biosynthetic process"/>
    <property type="evidence" value="ECO:0007669"/>
    <property type="project" value="UniProtKB-UniRule"/>
</dbReference>
<evidence type="ECO:0000313" key="12">
    <source>
        <dbReference type="Proteomes" id="UP001172911"/>
    </source>
</evidence>
<dbReference type="EMBL" id="JARPTC010000005">
    <property type="protein sequence ID" value="MDO7786484.1"/>
    <property type="molecule type" value="Genomic_DNA"/>
</dbReference>
<feature type="binding site" evidence="9">
    <location>
        <position position="169"/>
    </location>
    <ligand>
        <name>3-phosphoshikimate</name>
        <dbReference type="ChEBI" id="CHEBI:145989"/>
    </ligand>
</feature>
<organism evidence="11 12">
    <name type="scientific">Desulforamulus aquiferis</name>
    <dbReference type="NCBI Taxonomy" id="1397668"/>
    <lineage>
        <taxon>Bacteria</taxon>
        <taxon>Bacillati</taxon>
        <taxon>Bacillota</taxon>
        <taxon>Clostridia</taxon>
        <taxon>Eubacteriales</taxon>
        <taxon>Peptococcaceae</taxon>
        <taxon>Desulforamulus</taxon>
    </lineage>
</organism>
<protein>
    <recommendedName>
        <fullName evidence="9">3-phosphoshikimate 1-carboxyvinyltransferase</fullName>
        <ecNumber evidence="9">2.5.1.19</ecNumber>
    </recommendedName>
    <alternativeName>
        <fullName evidence="9">5-enolpyruvylshikimate-3-phosphate synthase</fullName>
        <shortName evidence="9">EPSP synthase</shortName>
        <shortName evidence="9">EPSPS</shortName>
    </alternativeName>
</protein>
<evidence type="ECO:0000313" key="11">
    <source>
        <dbReference type="EMBL" id="MDO7786484.1"/>
    </source>
</evidence>
<feature type="binding site" evidence="9">
    <location>
        <position position="342"/>
    </location>
    <ligand>
        <name>3-phosphoshikimate</name>
        <dbReference type="ChEBI" id="CHEBI:145989"/>
    </ligand>
</feature>
<feature type="binding site" evidence="9">
    <location>
        <position position="346"/>
    </location>
    <ligand>
        <name>phosphoenolpyruvate</name>
        <dbReference type="ChEBI" id="CHEBI:58702"/>
    </ligand>
</feature>
<comment type="subunit">
    <text evidence="9">Monomer.</text>
</comment>
<dbReference type="InterPro" id="IPR023193">
    <property type="entry name" value="EPSP_synthase_CS"/>
</dbReference>
<dbReference type="CDD" id="cd01556">
    <property type="entry name" value="EPSP_synthase"/>
    <property type="match status" value="1"/>
</dbReference>
<dbReference type="InterPro" id="IPR006264">
    <property type="entry name" value="EPSP_synthase"/>
</dbReference>
<feature type="binding site" evidence="9">
    <location>
        <position position="167"/>
    </location>
    <ligand>
        <name>3-phosphoshikimate</name>
        <dbReference type="ChEBI" id="CHEBI:145989"/>
    </ligand>
</feature>
<dbReference type="Pfam" id="PF00275">
    <property type="entry name" value="EPSP_synthase"/>
    <property type="match status" value="1"/>
</dbReference>
<dbReference type="FunFam" id="3.65.10.10:FF:000005">
    <property type="entry name" value="3-phosphoshikimate 1-carboxyvinyltransferase"/>
    <property type="match status" value="1"/>
</dbReference>
<feature type="binding site" evidence="9">
    <location>
        <position position="94"/>
    </location>
    <ligand>
        <name>phosphoenolpyruvate</name>
        <dbReference type="ChEBI" id="CHEBI:58702"/>
    </ligand>
</feature>
<evidence type="ECO:0000256" key="6">
    <source>
        <dbReference type="ARBA" id="ARBA00022679"/>
    </source>
</evidence>
<evidence type="ECO:0000256" key="2">
    <source>
        <dbReference type="ARBA" id="ARBA00004811"/>
    </source>
</evidence>
<keyword evidence="6 9" id="KW-0808">Transferase</keyword>
<comment type="pathway">
    <text evidence="2 9">Metabolic intermediate biosynthesis; chorismate biosynthesis; chorismate from D-erythrose 4-phosphate and phosphoenolpyruvate: step 6/7.</text>
</comment>